<dbReference type="Gene3D" id="2.40.110.10">
    <property type="entry name" value="Butyryl-CoA Dehydrogenase, subunit A, domain 2"/>
    <property type="match status" value="1"/>
</dbReference>
<accession>A0ABX1G9L0</accession>
<reference evidence="10 11" key="1">
    <citation type="submission" date="2020-04" db="EMBL/GenBank/DDBJ databases">
        <authorList>
            <person name="Yoon J."/>
        </authorList>
    </citation>
    <scope>NUCLEOTIDE SEQUENCE [LARGE SCALE GENOMIC DNA]</scope>
    <source>
        <strain evidence="10 11">KMU-166</strain>
    </source>
</reference>
<evidence type="ECO:0000259" key="8">
    <source>
        <dbReference type="Pfam" id="PF02770"/>
    </source>
</evidence>
<keyword evidence="11" id="KW-1185">Reference proteome</keyword>
<proteinExistence type="inferred from homology"/>
<dbReference type="InterPro" id="IPR009100">
    <property type="entry name" value="AcylCoA_DH/oxidase_NM_dom_sf"/>
</dbReference>
<evidence type="ECO:0000259" key="9">
    <source>
        <dbReference type="Pfam" id="PF02771"/>
    </source>
</evidence>
<evidence type="ECO:0000259" key="7">
    <source>
        <dbReference type="Pfam" id="PF00441"/>
    </source>
</evidence>
<keyword evidence="4 6" id="KW-0274">FAD</keyword>
<dbReference type="SUPFAM" id="SSF47203">
    <property type="entry name" value="Acyl-CoA dehydrogenase C-terminal domain-like"/>
    <property type="match status" value="1"/>
</dbReference>
<dbReference type="InterPro" id="IPR006091">
    <property type="entry name" value="Acyl-CoA_Oxase/DH_mid-dom"/>
</dbReference>
<dbReference type="EMBL" id="JAAWWK010000001">
    <property type="protein sequence ID" value="NKI15845.1"/>
    <property type="molecule type" value="Genomic_DNA"/>
</dbReference>
<comment type="similarity">
    <text evidence="2 6">Belongs to the acyl-CoA dehydrogenase family.</text>
</comment>
<organism evidence="10 11">
    <name type="scientific">Spongiibacter thalassae</name>
    <dbReference type="NCBI Taxonomy" id="2721624"/>
    <lineage>
        <taxon>Bacteria</taxon>
        <taxon>Pseudomonadati</taxon>
        <taxon>Pseudomonadota</taxon>
        <taxon>Gammaproteobacteria</taxon>
        <taxon>Cellvibrionales</taxon>
        <taxon>Spongiibacteraceae</taxon>
        <taxon>Spongiibacter</taxon>
    </lineage>
</organism>
<protein>
    <recommendedName>
        <fullName evidence="12">Acyl-CoA dehydrogenase</fullName>
    </recommendedName>
</protein>
<keyword evidence="3 6" id="KW-0285">Flavoprotein</keyword>
<dbReference type="Pfam" id="PF02770">
    <property type="entry name" value="Acyl-CoA_dh_M"/>
    <property type="match status" value="1"/>
</dbReference>
<evidence type="ECO:0000313" key="10">
    <source>
        <dbReference type="EMBL" id="NKI15845.1"/>
    </source>
</evidence>
<keyword evidence="5 6" id="KW-0560">Oxidoreductase</keyword>
<evidence type="ECO:0000256" key="1">
    <source>
        <dbReference type="ARBA" id="ARBA00001974"/>
    </source>
</evidence>
<dbReference type="RefSeq" id="WP_168448403.1">
    <property type="nucleotide sequence ID" value="NZ_JAAWWK010000001.1"/>
</dbReference>
<comment type="cofactor">
    <cofactor evidence="1 6">
        <name>FAD</name>
        <dbReference type="ChEBI" id="CHEBI:57692"/>
    </cofactor>
</comment>
<comment type="caution">
    <text evidence="10">The sequence shown here is derived from an EMBL/GenBank/DDBJ whole genome shotgun (WGS) entry which is preliminary data.</text>
</comment>
<feature type="domain" description="Acyl-CoA oxidase/dehydrogenase middle" evidence="8">
    <location>
        <begin position="122"/>
        <end position="213"/>
    </location>
</feature>
<gene>
    <name evidence="10" type="ORF">HCU74_00280</name>
</gene>
<evidence type="ECO:0000256" key="6">
    <source>
        <dbReference type="RuleBase" id="RU362125"/>
    </source>
</evidence>
<dbReference type="InterPro" id="IPR037069">
    <property type="entry name" value="AcylCoA_DH/ox_N_sf"/>
</dbReference>
<dbReference type="SUPFAM" id="SSF56645">
    <property type="entry name" value="Acyl-CoA dehydrogenase NM domain-like"/>
    <property type="match status" value="1"/>
</dbReference>
<dbReference type="Gene3D" id="1.20.140.10">
    <property type="entry name" value="Butyryl-CoA Dehydrogenase, subunit A, domain 3"/>
    <property type="match status" value="1"/>
</dbReference>
<dbReference type="PANTHER" id="PTHR43884:SF20">
    <property type="entry name" value="ACYL-COA DEHYDROGENASE FADE28"/>
    <property type="match status" value="1"/>
</dbReference>
<dbReference type="InterPro" id="IPR009075">
    <property type="entry name" value="AcylCo_DH/oxidase_C"/>
</dbReference>
<feature type="domain" description="Acyl-CoA dehydrogenase/oxidase C-terminal" evidence="7">
    <location>
        <begin position="239"/>
        <end position="369"/>
    </location>
</feature>
<dbReference type="PANTHER" id="PTHR43884">
    <property type="entry name" value="ACYL-COA DEHYDROGENASE"/>
    <property type="match status" value="1"/>
</dbReference>
<dbReference type="InterPro" id="IPR013786">
    <property type="entry name" value="AcylCoA_DH/ox_N"/>
</dbReference>
<dbReference type="Gene3D" id="1.10.540.10">
    <property type="entry name" value="Acyl-CoA dehydrogenase/oxidase, N-terminal domain"/>
    <property type="match status" value="1"/>
</dbReference>
<evidence type="ECO:0008006" key="12">
    <source>
        <dbReference type="Google" id="ProtNLM"/>
    </source>
</evidence>
<dbReference type="Pfam" id="PF00441">
    <property type="entry name" value="Acyl-CoA_dh_1"/>
    <property type="match status" value="1"/>
</dbReference>
<evidence type="ECO:0000256" key="3">
    <source>
        <dbReference type="ARBA" id="ARBA00022630"/>
    </source>
</evidence>
<dbReference type="CDD" id="cd00567">
    <property type="entry name" value="ACAD"/>
    <property type="match status" value="1"/>
</dbReference>
<feature type="domain" description="Acyl-CoA dehydrogenase/oxidase N-terminal" evidence="9">
    <location>
        <begin position="7"/>
        <end position="75"/>
    </location>
</feature>
<evidence type="ECO:0000313" key="11">
    <source>
        <dbReference type="Proteomes" id="UP000765845"/>
    </source>
</evidence>
<evidence type="ECO:0000256" key="5">
    <source>
        <dbReference type="ARBA" id="ARBA00023002"/>
    </source>
</evidence>
<sequence length="373" mass="40274">MNFDLSSEQIMLRDSANRYVKECGASPKSTDAEVSLIQDFAKLGWLGLSLPEKCGGVGGSAIDVMVLCEELGRGLLLEPYLSVLLAGELLLASEVDAKAAQGGVVSSLLANIVSGNTSIATALYEADSRFELARQSCVAQVCEQGYTLNGTKSFVLNGAQADQLLISARTQGQFNDASGISLFLLDRKTPGLALDPYYSFDGLPMATLSLSNVVLRKEACLVSNTALPIMEAAIEKVIIALSAQALGAMETLLYSSIEYCQLRQQFGKKITQFQAVQHRFVDMYMACEEVRSLLYAAAIKQVESAPDAKLITAMLKVKVGEAGRFLGEQSVQLHGAMGFTEDLLVGRLYKRLLAIDTLFGNADYHLKRVIKLS</sequence>
<evidence type="ECO:0000256" key="2">
    <source>
        <dbReference type="ARBA" id="ARBA00009347"/>
    </source>
</evidence>
<dbReference type="InterPro" id="IPR036250">
    <property type="entry name" value="AcylCo_DH-like_C"/>
</dbReference>
<dbReference type="Proteomes" id="UP000765845">
    <property type="component" value="Unassembled WGS sequence"/>
</dbReference>
<name>A0ABX1G9L0_9GAMM</name>
<dbReference type="Pfam" id="PF02771">
    <property type="entry name" value="Acyl-CoA_dh_N"/>
    <property type="match status" value="1"/>
</dbReference>
<dbReference type="InterPro" id="IPR046373">
    <property type="entry name" value="Acyl-CoA_Oxase/DH_mid-dom_sf"/>
</dbReference>
<evidence type="ECO:0000256" key="4">
    <source>
        <dbReference type="ARBA" id="ARBA00022827"/>
    </source>
</evidence>